<comment type="caution">
    <text evidence="3">The sequence shown here is derived from an EMBL/GenBank/DDBJ whole genome shotgun (WGS) entry which is preliminary data.</text>
</comment>
<name>A0A6P2C9Q4_9NOCA</name>
<keyword evidence="2" id="KW-0472">Membrane</keyword>
<dbReference type="Proteomes" id="UP000471120">
    <property type="component" value="Unassembled WGS sequence"/>
</dbReference>
<dbReference type="RefSeq" id="WP_010838052.1">
    <property type="nucleotide sequence ID" value="NZ_QRCM01000001.1"/>
</dbReference>
<evidence type="ECO:0000256" key="2">
    <source>
        <dbReference type="SAM" id="Phobius"/>
    </source>
</evidence>
<dbReference type="AlphaFoldDB" id="A0A6P2C9Q4"/>
<protein>
    <submittedName>
        <fullName evidence="3">Uncharacterized protein</fullName>
    </submittedName>
</protein>
<evidence type="ECO:0000256" key="1">
    <source>
        <dbReference type="SAM" id="MobiDB-lite"/>
    </source>
</evidence>
<feature type="region of interest" description="Disordered" evidence="1">
    <location>
        <begin position="75"/>
        <end position="102"/>
    </location>
</feature>
<proteinExistence type="predicted"/>
<evidence type="ECO:0000313" key="4">
    <source>
        <dbReference type="Proteomes" id="UP000471120"/>
    </source>
</evidence>
<organism evidence="3 4">
    <name type="scientific">Rhodococcus rhodnii</name>
    <dbReference type="NCBI Taxonomy" id="38312"/>
    <lineage>
        <taxon>Bacteria</taxon>
        <taxon>Bacillati</taxon>
        <taxon>Actinomycetota</taxon>
        <taxon>Actinomycetes</taxon>
        <taxon>Mycobacteriales</taxon>
        <taxon>Nocardiaceae</taxon>
        <taxon>Rhodococcus</taxon>
    </lineage>
</organism>
<reference evidence="3 4" key="1">
    <citation type="submission" date="2018-07" db="EMBL/GenBank/DDBJ databases">
        <title>Genome sequence of Rhodococcus rhodnii ATCC 35071 from Rhodnius prolixus.</title>
        <authorList>
            <person name="Patel V."/>
            <person name="Vogel K.J."/>
        </authorList>
    </citation>
    <scope>NUCLEOTIDE SEQUENCE [LARGE SCALE GENOMIC DNA]</scope>
    <source>
        <strain evidence="3 4">ATCC 35071</strain>
    </source>
</reference>
<keyword evidence="2" id="KW-1133">Transmembrane helix</keyword>
<dbReference type="EMBL" id="QRCM01000001">
    <property type="protein sequence ID" value="TXG89479.1"/>
    <property type="molecule type" value="Genomic_DNA"/>
</dbReference>
<feature type="region of interest" description="Disordered" evidence="1">
    <location>
        <begin position="1"/>
        <end position="20"/>
    </location>
</feature>
<accession>A0A6P2C9Q4</accession>
<feature type="transmembrane region" description="Helical" evidence="2">
    <location>
        <begin position="36"/>
        <end position="64"/>
    </location>
</feature>
<sequence>MVEIRSEHSPTSARVSSEEDHLLGTSAGRSLADLSALVLAGALIGIYAGAWIAVPVAVAVWAVLQIATRLYRTSGRHAPDRPGAVHTVVIGSGQHRSAHRAA</sequence>
<keyword evidence="2" id="KW-0812">Transmembrane</keyword>
<gene>
    <name evidence="3" type="ORF">DW322_03625</name>
</gene>
<evidence type="ECO:0000313" key="3">
    <source>
        <dbReference type="EMBL" id="TXG89479.1"/>
    </source>
</evidence>